<dbReference type="InterPro" id="IPR036291">
    <property type="entry name" value="NAD(P)-bd_dom_sf"/>
</dbReference>
<dbReference type="Proteomes" id="UP000320876">
    <property type="component" value="Unassembled WGS sequence"/>
</dbReference>
<evidence type="ECO:0000256" key="1">
    <source>
        <dbReference type="ARBA" id="ARBA00007637"/>
    </source>
</evidence>
<dbReference type="Gene3D" id="3.40.50.720">
    <property type="entry name" value="NAD(P)-binding Rossmann-like Domain"/>
    <property type="match status" value="1"/>
</dbReference>
<comment type="similarity">
    <text evidence="1">Belongs to the NAD(P)-dependent epimerase/dehydratase family.</text>
</comment>
<dbReference type="EMBL" id="VFML01000001">
    <property type="protein sequence ID" value="TQJ03195.1"/>
    <property type="molecule type" value="Genomic_DNA"/>
</dbReference>
<reference evidence="4 5" key="1">
    <citation type="submission" date="2019-06" db="EMBL/GenBank/DDBJ databases">
        <title>Sequencing the genomes of 1000 actinobacteria strains.</title>
        <authorList>
            <person name="Klenk H.-P."/>
        </authorList>
    </citation>
    <scope>NUCLEOTIDE SEQUENCE [LARGE SCALE GENOMIC DNA]</scope>
    <source>
        <strain evidence="4 5">DSM 45679</strain>
    </source>
</reference>
<dbReference type="PANTHER" id="PTHR43000">
    <property type="entry name" value="DTDP-D-GLUCOSE 4,6-DEHYDRATASE-RELATED"/>
    <property type="match status" value="1"/>
</dbReference>
<organism evidence="4 5">
    <name type="scientific">Amycolatopsis cihanbeyliensis</name>
    <dbReference type="NCBI Taxonomy" id="1128664"/>
    <lineage>
        <taxon>Bacteria</taxon>
        <taxon>Bacillati</taxon>
        <taxon>Actinomycetota</taxon>
        <taxon>Actinomycetes</taxon>
        <taxon>Pseudonocardiales</taxon>
        <taxon>Pseudonocardiaceae</taxon>
        <taxon>Amycolatopsis</taxon>
    </lineage>
</organism>
<feature type="region of interest" description="Disordered" evidence="2">
    <location>
        <begin position="322"/>
        <end position="341"/>
    </location>
</feature>
<evidence type="ECO:0000313" key="5">
    <source>
        <dbReference type="Proteomes" id="UP000320876"/>
    </source>
</evidence>
<feature type="domain" description="NAD-dependent epimerase/dehydratase" evidence="3">
    <location>
        <begin position="11"/>
        <end position="254"/>
    </location>
</feature>
<dbReference type="SUPFAM" id="SSF51735">
    <property type="entry name" value="NAD(P)-binding Rossmann-fold domains"/>
    <property type="match status" value="1"/>
</dbReference>
<accession>A0A542DJT0</accession>
<protein>
    <submittedName>
        <fullName evidence="4">dTDP-4-dehydro-6-deoxy-alpha-D-gulose 4-ketoreductase</fullName>
    </submittedName>
</protein>
<name>A0A542DJT0_AMYCI</name>
<comment type="caution">
    <text evidence="4">The sequence shown here is derived from an EMBL/GenBank/DDBJ whole genome shotgun (WGS) entry which is preliminary data.</text>
</comment>
<dbReference type="Pfam" id="PF01370">
    <property type="entry name" value="Epimerase"/>
    <property type="match status" value="1"/>
</dbReference>
<evidence type="ECO:0000313" key="4">
    <source>
        <dbReference type="EMBL" id="TQJ03195.1"/>
    </source>
</evidence>
<dbReference type="AlphaFoldDB" id="A0A542DJT0"/>
<sequence length="341" mass="37736">MNADYWHGRTVLVTGGKGFIGAHFAEELTAAGARVISLHRDASGQGNVTEVNDLGIQEIEVDLLSTLDVNALFRYAAAKVDTLIHCAAIDGNSEFKRNNFGSILDSNIRITSNVLNGARDHHIPNVVMLSSTEVYASDQVDLIAEEDDYRSKMELSGDGYRLSKVFAELLADAYRKQFDMRILLARPTNVYGPGDGTNPRSQRVIPTMMSRISSGQPINIWGDGRQRRSFIYVKDLVHAVLQLSAKGSYDTFNISTPRLVSLLELAKLLYREFDVAERIELEPDKPGGAAVRELDTTKMFDVIDFAPRELEDGLAETVAWYRRTQSGDPSGGTLPPDPTRQ</sequence>
<evidence type="ECO:0000256" key="2">
    <source>
        <dbReference type="SAM" id="MobiDB-lite"/>
    </source>
</evidence>
<dbReference type="InterPro" id="IPR001509">
    <property type="entry name" value="Epimerase_deHydtase"/>
</dbReference>
<keyword evidence="5" id="KW-1185">Reference proteome</keyword>
<evidence type="ECO:0000259" key="3">
    <source>
        <dbReference type="Pfam" id="PF01370"/>
    </source>
</evidence>
<gene>
    <name evidence="4" type="ORF">FB471_2946</name>
</gene>
<proteinExistence type="inferred from homology"/>